<dbReference type="InterPro" id="IPR025738">
    <property type="entry name" value="BatD"/>
</dbReference>
<evidence type="ECO:0000256" key="3">
    <source>
        <dbReference type="SAM" id="SignalP"/>
    </source>
</evidence>
<comment type="caution">
    <text evidence="5">The sequence shown here is derived from an EMBL/GenBank/DDBJ whole genome shotgun (WGS) entry which is preliminary data.</text>
</comment>
<keyword evidence="2" id="KW-0812">Transmembrane</keyword>
<evidence type="ECO:0000313" key="6">
    <source>
        <dbReference type="Proteomes" id="UP000698752"/>
    </source>
</evidence>
<feature type="compositionally biased region" description="Low complexity" evidence="1">
    <location>
        <begin position="31"/>
        <end position="41"/>
    </location>
</feature>
<accession>A0ABS5EF21</accession>
<feature type="domain" description="DUF7939" evidence="4">
    <location>
        <begin position="346"/>
        <end position="430"/>
    </location>
</feature>
<dbReference type="EMBL" id="JAAEDI010000007">
    <property type="protein sequence ID" value="MBR0649621.1"/>
    <property type="molecule type" value="Genomic_DNA"/>
</dbReference>
<feature type="region of interest" description="Disordered" evidence="1">
    <location>
        <begin position="436"/>
        <end position="459"/>
    </location>
</feature>
<gene>
    <name evidence="5" type="ORF">GXW78_08110</name>
</gene>
<sequence length="459" mass="49463">MRRRLILVGLLLAAPADAQDRTPAPPWMQDAGPTRTGTEAAPTPPAAQPRQQAPLLLRVSVSPPGPVWVGQRVIVTVTAMTPVRFVEPPPWPDLTAAQGRIIALPEVQTVPGTERIDGQSYAAIERSYSIFPAETGSLVLAPLSMAVRVGGPDGQPVEAEATANPAPLEVRIPPNVPDVRRLIVAPSFRMAAATEGSVTQIQVGQAVVRTLRMEADDTGSMLLPPAIWGQPEGVRVYPDPPVLQDRSDRGVLHALRSERAAFVPQRPGPLVLPGFAVSWFDPRSGRTRQVAVDPMHLDVVPATATDGAPVHPVLAWRRIAAGMLLLAFLVAGTFGLWWRLTHRVASPLRDLARACGRGDARGALRALYRWADSHHQRGGEQTIAALAARADVPDLAREAAGLERHFLSTGEAPDWQGAALLRAARRVEHARHTRRIADASRDLPPLNPALRFGAPPRLR</sequence>
<dbReference type="Proteomes" id="UP000698752">
    <property type="component" value="Unassembled WGS sequence"/>
</dbReference>
<keyword evidence="2" id="KW-1133">Transmembrane helix</keyword>
<feature type="region of interest" description="Disordered" evidence="1">
    <location>
        <begin position="18"/>
        <end position="52"/>
    </location>
</feature>
<organism evidence="5 6">
    <name type="scientific">Neoroseomonas terrae</name>
    <dbReference type="NCBI Taxonomy" id="424799"/>
    <lineage>
        <taxon>Bacteria</taxon>
        <taxon>Pseudomonadati</taxon>
        <taxon>Pseudomonadota</taxon>
        <taxon>Alphaproteobacteria</taxon>
        <taxon>Acetobacterales</taxon>
        <taxon>Acetobacteraceae</taxon>
        <taxon>Neoroseomonas</taxon>
    </lineage>
</organism>
<dbReference type="PANTHER" id="PTHR40940:SF1">
    <property type="entry name" value="PROTEIN BATD"/>
    <property type="match status" value="1"/>
</dbReference>
<evidence type="ECO:0000256" key="1">
    <source>
        <dbReference type="SAM" id="MobiDB-lite"/>
    </source>
</evidence>
<dbReference type="PANTHER" id="PTHR40940">
    <property type="entry name" value="PROTEIN BATD-RELATED"/>
    <property type="match status" value="1"/>
</dbReference>
<name>A0ABS5EF21_9PROT</name>
<evidence type="ECO:0000259" key="4">
    <source>
        <dbReference type="Pfam" id="PF25607"/>
    </source>
</evidence>
<dbReference type="InterPro" id="IPR057699">
    <property type="entry name" value="DUF7939"/>
</dbReference>
<keyword evidence="6" id="KW-1185">Reference proteome</keyword>
<feature type="chain" id="PRO_5045128385" evidence="3">
    <location>
        <begin position="19"/>
        <end position="459"/>
    </location>
</feature>
<keyword evidence="2" id="KW-0472">Membrane</keyword>
<reference evidence="6" key="1">
    <citation type="journal article" date="2021" name="Syst. Appl. Microbiol.">
        <title>Roseomonas hellenica sp. nov., isolated from roots of wild-growing Alkanna tinctoria.</title>
        <authorList>
            <person name="Rat A."/>
            <person name="Naranjo H.D."/>
            <person name="Lebbe L."/>
            <person name="Cnockaert M."/>
            <person name="Krigas N."/>
            <person name="Grigoriadou K."/>
            <person name="Maloupa E."/>
            <person name="Willems A."/>
        </authorList>
    </citation>
    <scope>NUCLEOTIDE SEQUENCE [LARGE SCALE GENOMIC DNA]</scope>
    <source>
        <strain evidence="6">LMG 31159</strain>
    </source>
</reference>
<dbReference type="RefSeq" id="WP_211867717.1">
    <property type="nucleotide sequence ID" value="NZ_JAAEDI010000007.1"/>
</dbReference>
<dbReference type="Pfam" id="PF25607">
    <property type="entry name" value="DUF7939"/>
    <property type="match status" value="1"/>
</dbReference>
<keyword evidence="3" id="KW-0732">Signal</keyword>
<feature type="transmembrane region" description="Helical" evidence="2">
    <location>
        <begin position="319"/>
        <end position="340"/>
    </location>
</feature>
<proteinExistence type="predicted"/>
<feature type="signal peptide" evidence="3">
    <location>
        <begin position="1"/>
        <end position="18"/>
    </location>
</feature>
<evidence type="ECO:0000313" key="5">
    <source>
        <dbReference type="EMBL" id="MBR0649621.1"/>
    </source>
</evidence>
<protein>
    <submittedName>
        <fullName evidence="5">Protein BatD</fullName>
    </submittedName>
</protein>
<evidence type="ECO:0000256" key="2">
    <source>
        <dbReference type="SAM" id="Phobius"/>
    </source>
</evidence>